<keyword evidence="2" id="KW-0723">Serine/threonine-protein kinase</keyword>
<dbReference type="Gene3D" id="1.10.510.10">
    <property type="entry name" value="Transferase(Phosphotransferase) domain 1"/>
    <property type="match status" value="1"/>
</dbReference>
<dbReference type="RefSeq" id="WP_344660735.1">
    <property type="nucleotide sequence ID" value="NZ_BAAAQM010000044.1"/>
</dbReference>
<dbReference type="PANTHER" id="PTHR43289:SF6">
    <property type="entry name" value="SERINE_THREONINE-PROTEIN KINASE NEKL-3"/>
    <property type="match status" value="1"/>
</dbReference>
<name>A0ABN2SQN0_9ACTN</name>
<evidence type="ECO:0000256" key="6">
    <source>
        <dbReference type="ARBA" id="ARBA00022840"/>
    </source>
</evidence>
<dbReference type="Gene3D" id="3.30.200.20">
    <property type="entry name" value="Phosphorylase Kinase, domain 1"/>
    <property type="match status" value="1"/>
</dbReference>
<dbReference type="CDD" id="cd14014">
    <property type="entry name" value="STKc_PknB_like"/>
    <property type="match status" value="1"/>
</dbReference>
<gene>
    <name evidence="8" type="ORF">GCM10009838_62390</name>
</gene>
<dbReference type="InterPro" id="IPR008266">
    <property type="entry name" value="Tyr_kinase_AS"/>
</dbReference>
<feature type="domain" description="Protein kinase" evidence="7">
    <location>
        <begin position="26"/>
        <end position="275"/>
    </location>
</feature>
<evidence type="ECO:0000313" key="9">
    <source>
        <dbReference type="Proteomes" id="UP001499854"/>
    </source>
</evidence>
<evidence type="ECO:0000256" key="3">
    <source>
        <dbReference type="ARBA" id="ARBA00022679"/>
    </source>
</evidence>
<evidence type="ECO:0000256" key="4">
    <source>
        <dbReference type="ARBA" id="ARBA00022741"/>
    </source>
</evidence>
<proteinExistence type="predicted"/>
<keyword evidence="9" id="KW-1185">Reference proteome</keyword>
<keyword evidence="3" id="KW-0808">Transferase</keyword>
<evidence type="ECO:0000313" key="8">
    <source>
        <dbReference type="EMBL" id="GAA1990667.1"/>
    </source>
</evidence>
<dbReference type="Pfam" id="PF00069">
    <property type="entry name" value="Pkinase"/>
    <property type="match status" value="1"/>
</dbReference>
<evidence type="ECO:0000256" key="1">
    <source>
        <dbReference type="ARBA" id="ARBA00012513"/>
    </source>
</evidence>
<dbReference type="PANTHER" id="PTHR43289">
    <property type="entry name" value="MITOGEN-ACTIVATED PROTEIN KINASE KINASE KINASE 20-RELATED"/>
    <property type="match status" value="1"/>
</dbReference>
<dbReference type="SUPFAM" id="SSF56112">
    <property type="entry name" value="Protein kinase-like (PK-like)"/>
    <property type="match status" value="1"/>
</dbReference>
<keyword evidence="6" id="KW-0067">ATP-binding</keyword>
<organism evidence="8 9">
    <name type="scientific">Catenulispora subtropica</name>
    <dbReference type="NCBI Taxonomy" id="450798"/>
    <lineage>
        <taxon>Bacteria</taxon>
        <taxon>Bacillati</taxon>
        <taxon>Actinomycetota</taxon>
        <taxon>Actinomycetes</taxon>
        <taxon>Catenulisporales</taxon>
        <taxon>Catenulisporaceae</taxon>
        <taxon>Catenulispora</taxon>
    </lineage>
</organism>
<dbReference type="PROSITE" id="PS00109">
    <property type="entry name" value="PROTEIN_KINASE_TYR"/>
    <property type="match status" value="1"/>
</dbReference>
<dbReference type="Proteomes" id="UP001499854">
    <property type="component" value="Unassembled WGS sequence"/>
</dbReference>
<protein>
    <recommendedName>
        <fullName evidence="1">non-specific serine/threonine protein kinase</fullName>
        <ecNumber evidence="1">2.7.11.1</ecNumber>
    </recommendedName>
</protein>
<dbReference type="PROSITE" id="PS50011">
    <property type="entry name" value="PROTEIN_KINASE_DOM"/>
    <property type="match status" value="1"/>
</dbReference>
<keyword evidence="4" id="KW-0547">Nucleotide-binding</keyword>
<sequence length="302" mass="31970">MGAGAGRPQLDIPLRLTAGSVVAGRYRVGERVGAGAASEVFAAVDQTAERQVAVKVLREGIGEVLRQRFLEETRILSGLEHPHLLPLLDAGVDGGLPFLVMPLVEGTSLEQVAGPKPPDWVRRVGAAVADALAYIHARGIVHRDITPGNVLLDRDEHVFLTDFGIAKAWDGPALTAENFVAGTAGYLAPEQAEGRGASSASDVYALGLVLLETLTGVREYSGTPFERAVAAATRSPRVPPALGAPWCTVLRRMTARDRRRRPTVDEVRALLHGRTPPAVPVAEARRTVAVAVPLAEHLGLAG</sequence>
<dbReference type="EC" id="2.7.11.1" evidence="1"/>
<evidence type="ECO:0000259" key="7">
    <source>
        <dbReference type="PROSITE" id="PS50011"/>
    </source>
</evidence>
<dbReference type="EMBL" id="BAAAQM010000044">
    <property type="protein sequence ID" value="GAA1990667.1"/>
    <property type="molecule type" value="Genomic_DNA"/>
</dbReference>
<reference evidence="8 9" key="1">
    <citation type="journal article" date="2019" name="Int. J. Syst. Evol. Microbiol.">
        <title>The Global Catalogue of Microorganisms (GCM) 10K type strain sequencing project: providing services to taxonomists for standard genome sequencing and annotation.</title>
        <authorList>
            <consortium name="The Broad Institute Genomics Platform"/>
            <consortium name="The Broad Institute Genome Sequencing Center for Infectious Disease"/>
            <person name="Wu L."/>
            <person name="Ma J."/>
        </authorList>
    </citation>
    <scope>NUCLEOTIDE SEQUENCE [LARGE SCALE GENOMIC DNA]</scope>
    <source>
        <strain evidence="8 9">JCM 16013</strain>
    </source>
</reference>
<evidence type="ECO:0000256" key="5">
    <source>
        <dbReference type="ARBA" id="ARBA00022777"/>
    </source>
</evidence>
<accession>A0ABN2SQN0</accession>
<dbReference type="InterPro" id="IPR000719">
    <property type="entry name" value="Prot_kinase_dom"/>
</dbReference>
<comment type="caution">
    <text evidence="8">The sequence shown here is derived from an EMBL/GenBank/DDBJ whole genome shotgun (WGS) entry which is preliminary data.</text>
</comment>
<evidence type="ECO:0000256" key="2">
    <source>
        <dbReference type="ARBA" id="ARBA00022527"/>
    </source>
</evidence>
<dbReference type="InterPro" id="IPR011009">
    <property type="entry name" value="Kinase-like_dom_sf"/>
</dbReference>
<keyword evidence="5" id="KW-0418">Kinase</keyword>